<reference evidence="1 2" key="1">
    <citation type="journal article" date="2011" name="PLoS Pathog.">
        <title>Dynamic evolution of pathogenicity revealed by sequencing and comparative genomics of 19 Pseudomonas syringae isolates.</title>
        <authorList>
            <person name="Baltrus D.A."/>
            <person name="Nishimura M.T."/>
            <person name="Romanchuk A."/>
            <person name="Chang J.H."/>
            <person name="Mukhtar M.S."/>
            <person name="Cherkis K."/>
            <person name="Roach J."/>
            <person name="Grant S.R."/>
            <person name="Jones C.D."/>
            <person name="Dangl J.L."/>
        </authorList>
    </citation>
    <scope>NUCLEOTIDE SEQUENCE [LARGE SCALE GENOMIC DNA]</scope>
    <source>
        <strain evidence="2">M301072PT</strain>
    </source>
</reference>
<organism evidence="1 2">
    <name type="scientific">Pseudomonas syringae pv. japonica str. M301072</name>
    <dbReference type="NCBI Taxonomy" id="629262"/>
    <lineage>
        <taxon>Bacteria</taxon>
        <taxon>Pseudomonadati</taxon>
        <taxon>Pseudomonadota</taxon>
        <taxon>Gammaproteobacteria</taxon>
        <taxon>Pseudomonadales</taxon>
        <taxon>Pseudomonadaceae</taxon>
        <taxon>Pseudomonas</taxon>
        <taxon>Pseudomonas syringae</taxon>
    </lineage>
</organism>
<dbReference type="AlphaFoldDB" id="F3G159"/>
<sequence length="33" mass="3486">LNGGQSVIIEPQVLLEPVAFAALLKRHGVTAMI</sequence>
<dbReference type="EMBL" id="AEAH01004554">
    <property type="protein sequence ID" value="EGH36201.1"/>
    <property type="molecule type" value="Genomic_DNA"/>
</dbReference>
<dbReference type="Proteomes" id="UP000004471">
    <property type="component" value="Unassembled WGS sequence"/>
</dbReference>
<evidence type="ECO:0000313" key="1">
    <source>
        <dbReference type="EMBL" id="EGH36201.1"/>
    </source>
</evidence>
<proteinExistence type="predicted"/>
<evidence type="ECO:0000313" key="2">
    <source>
        <dbReference type="Proteomes" id="UP000004471"/>
    </source>
</evidence>
<protein>
    <submittedName>
        <fullName evidence="1">Amino acid adenylation</fullName>
    </submittedName>
</protein>
<feature type="non-terminal residue" evidence="1">
    <location>
        <position position="33"/>
    </location>
</feature>
<gene>
    <name evidence="1" type="ORF">PSYJA_46893</name>
</gene>
<feature type="non-terminal residue" evidence="1">
    <location>
        <position position="1"/>
    </location>
</feature>
<accession>F3G159</accession>
<comment type="caution">
    <text evidence="1">The sequence shown here is derived from an EMBL/GenBank/DDBJ whole genome shotgun (WGS) entry which is preliminary data.</text>
</comment>
<name>F3G159_PSESX</name>